<name>A0ABQ0CAR4_9PROT</name>
<evidence type="ECO:0000259" key="21">
    <source>
        <dbReference type="PROSITE" id="PS50894"/>
    </source>
</evidence>
<dbReference type="Gene3D" id="3.30.450.40">
    <property type="match status" value="2"/>
</dbReference>
<evidence type="ECO:0000256" key="9">
    <source>
        <dbReference type="ARBA" id="ARBA00022777"/>
    </source>
</evidence>
<dbReference type="Gene3D" id="3.40.50.2300">
    <property type="match status" value="2"/>
</dbReference>
<evidence type="ECO:0000256" key="6">
    <source>
        <dbReference type="ARBA" id="ARBA00022679"/>
    </source>
</evidence>
<keyword evidence="10" id="KW-0067">ATP-binding</keyword>
<dbReference type="CDD" id="cd16922">
    <property type="entry name" value="HATPase_EvgS-ArcB-TorS-like"/>
    <property type="match status" value="1"/>
</dbReference>
<feature type="domain" description="PAS" evidence="19">
    <location>
        <begin position="393"/>
        <end position="437"/>
    </location>
</feature>
<feature type="modified residue" description="4-aspartylphosphate" evidence="15">
    <location>
        <position position="1267"/>
    </location>
</feature>
<dbReference type="InterPro" id="IPR001789">
    <property type="entry name" value="Sig_transdc_resp-reg_receiver"/>
</dbReference>
<evidence type="ECO:0000256" key="11">
    <source>
        <dbReference type="ARBA" id="ARBA00022989"/>
    </source>
</evidence>
<comment type="catalytic activity">
    <reaction evidence="1">
        <text>ATP + protein L-histidine = ADP + protein N-phospho-L-histidine.</text>
        <dbReference type="EC" id="2.7.13.3"/>
    </reaction>
</comment>
<dbReference type="InterPro" id="IPR036097">
    <property type="entry name" value="HisK_dim/P_sf"/>
</dbReference>
<dbReference type="InterPro" id="IPR029016">
    <property type="entry name" value="GAF-like_dom_sf"/>
</dbReference>
<dbReference type="InterPro" id="IPR008207">
    <property type="entry name" value="Sig_transdc_His_kin_Hpt_dom"/>
</dbReference>
<keyword evidence="16" id="KW-0175">Coiled coil</keyword>
<evidence type="ECO:0000256" key="3">
    <source>
        <dbReference type="ARBA" id="ARBA00012438"/>
    </source>
</evidence>
<reference evidence="22 23" key="2">
    <citation type="submission" date="2024-09" db="EMBL/GenBank/DDBJ databases">
        <title>Draft genome sequence of Candidatus Magnetaquicoccaceae bacterium FCR-1.</title>
        <authorList>
            <person name="Shimoshige H."/>
            <person name="Shimamura S."/>
            <person name="Taoka A."/>
            <person name="Kobayashi H."/>
            <person name="Maekawa T."/>
        </authorList>
    </citation>
    <scope>NUCLEOTIDE SEQUENCE [LARGE SCALE GENOMIC DNA]</scope>
    <source>
        <strain evidence="22 23">FCR-1</strain>
    </source>
</reference>
<keyword evidence="7" id="KW-0812">Transmembrane</keyword>
<comment type="caution">
    <text evidence="22">The sequence shown here is derived from an EMBL/GenBank/DDBJ whole genome shotgun (WGS) entry which is preliminary data.</text>
</comment>
<feature type="modified residue" description="4-aspartylphosphate" evidence="15">
    <location>
        <position position="1127"/>
    </location>
</feature>
<dbReference type="InterPro" id="IPR005467">
    <property type="entry name" value="His_kinase_dom"/>
</dbReference>
<dbReference type="Pfam" id="PF01590">
    <property type="entry name" value="GAF"/>
    <property type="match status" value="1"/>
</dbReference>
<dbReference type="Proteomes" id="UP001628193">
    <property type="component" value="Unassembled WGS sequence"/>
</dbReference>
<dbReference type="EMBL" id="BAAFGK010000004">
    <property type="protein sequence ID" value="GAB0057968.1"/>
    <property type="molecule type" value="Genomic_DNA"/>
</dbReference>
<dbReference type="RefSeq" id="WP_420905650.1">
    <property type="nucleotide sequence ID" value="NZ_BAAFGK010000004.1"/>
</dbReference>
<dbReference type="SMART" id="SM00091">
    <property type="entry name" value="PAS"/>
    <property type="match status" value="2"/>
</dbReference>
<feature type="domain" description="PAC" evidence="20">
    <location>
        <begin position="466"/>
        <end position="518"/>
    </location>
</feature>
<accession>A0ABQ0CAR4</accession>
<dbReference type="PANTHER" id="PTHR45339">
    <property type="entry name" value="HYBRID SIGNAL TRANSDUCTION HISTIDINE KINASE J"/>
    <property type="match status" value="1"/>
</dbReference>
<feature type="domain" description="HPt" evidence="21">
    <location>
        <begin position="1379"/>
        <end position="1476"/>
    </location>
</feature>
<dbReference type="InterPro" id="IPR004358">
    <property type="entry name" value="Sig_transdc_His_kin-like_C"/>
</dbReference>
<evidence type="ECO:0000256" key="4">
    <source>
        <dbReference type="ARBA" id="ARBA00022475"/>
    </source>
</evidence>
<evidence type="ECO:0000256" key="1">
    <source>
        <dbReference type="ARBA" id="ARBA00000085"/>
    </source>
</evidence>
<dbReference type="PROSITE" id="PS50112">
    <property type="entry name" value="PAS"/>
    <property type="match status" value="2"/>
</dbReference>
<dbReference type="SMART" id="SM00448">
    <property type="entry name" value="REC"/>
    <property type="match status" value="2"/>
</dbReference>
<feature type="domain" description="PAS" evidence="19">
    <location>
        <begin position="526"/>
        <end position="596"/>
    </location>
</feature>
<dbReference type="Pfam" id="PF13426">
    <property type="entry name" value="PAS_9"/>
    <property type="match status" value="1"/>
</dbReference>
<dbReference type="CDD" id="cd17546">
    <property type="entry name" value="REC_hyHK_CKI1_RcsC-like"/>
    <property type="match status" value="2"/>
</dbReference>
<dbReference type="SUPFAM" id="SSF55874">
    <property type="entry name" value="ATPase domain of HSP90 chaperone/DNA topoisomerase II/histidine kinase"/>
    <property type="match status" value="1"/>
</dbReference>
<evidence type="ECO:0000256" key="7">
    <source>
        <dbReference type="ARBA" id="ARBA00022692"/>
    </source>
</evidence>
<dbReference type="InterPro" id="IPR003018">
    <property type="entry name" value="GAF"/>
</dbReference>
<evidence type="ECO:0000256" key="15">
    <source>
        <dbReference type="PROSITE-ProRule" id="PRU00169"/>
    </source>
</evidence>
<keyword evidence="12" id="KW-0902">Two-component regulatory system</keyword>
<keyword evidence="5 15" id="KW-0597">Phosphoprotein</keyword>
<dbReference type="PROSITE" id="PS50110">
    <property type="entry name" value="RESPONSE_REGULATORY"/>
    <property type="match status" value="2"/>
</dbReference>
<evidence type="ECO:0000259" key="18">
    <source>
        <dbReference type="PROSITE" id="PS50110"/>
    </source>
</evidence>
<evidence type="ECO:0000256" key="2">
    <source>
        <dbReference type="ARBA" id="ARBA00004651"/>
    </source>
</evidence>
<dbReference type="InterPro" id="IPR011006">
    <property type="entry name" value="CheY-like_superfamily"/>
</dbReference>
<evidence type="ECO:0000256" key="13">
    <source>
        <dbReference type="ARBA" id="ARBA00023136"/>
    </source>
</evidence>
<keyword evidence="23" id="KW-1185">Reference proteome</keyword>
<dbReference type="PROSITE" id="PS50894">
    <property type="entry name" value="HPT"/>
    <property type="match status" value="1"/>
</dbReference>
<evidence type="ECO:0000313" key="23">
    <source>
        <dbReference type="Proteomes" id="UP001628193"/>
    </source>
</evidence>
<evidence type="ECO:0000256" key="16">
    <source>
        <dbReference type="SAM" id="Coils"/>
    </source>
</evidence>
<dbReference type="Gene3D" id="1.20.120.160">
    <property type="entry name" value="HPT domain"/>
    <property type="match status" value="1"/>
</dbReference>
<organism evidence="22 23">
    <name type="scientific">Candidatus Magnetaquiglobus chichijimensis</name>
    <dbReference type="NCBI Taxonomy" id="3141448"/>
    <lineage>
        <taxon>Bacteria</taxon>
        <taxon>Pseudomonadati</taxon>
        <taxon>Pseudomonadota</taxon>
        <taxon>Magnetococcia</taxon>
        <taxon>Magnetococcales</taxon>
        <taxon>Candidatus Magnetaquicoccaceae</taxon>
        <taxon>Candidatus Magnetaquiglobus</taxon>
    </lineage>
</organism>
<dbReference type="CDD" id="cd00082">
    <property type="entry name" value="HisKA"/>
    <property type="match status" value="1"/>
</dbReference>
<dbReference type="InterPro" id="IPR013656">
    <property type="entry name" value="PAS_4"/>
</dbReference>
<dbReference type="PROSITE" id="PS50109">
    <property type="entry name" value="HIS_KIN"/>
    <property type="match status" value="1"/>
</dbReference>
<dbReference type="Gene3D" id="3.30.450.20">
    <property type="entry name" value="PAS domain"/>
    <property type="match status" value="2"/>
</dbReference>
<evidence type="ECO:0000259" key="17">
    <source>
        <dbReference type="PROSITE" id="PS50109"/>
    </source>
</evidence>
<evidence type="ECO:0000256" key="10">
    <source>
        <dbReference type="ARBA" id="ARBA00022840"/>
    </source>
</evidence>
<dbReference type="InterPro" id="IPR036641">
    <property type="entry name" value="HPT_dom_sf"/>
</dbReference>
<evidence type="ECO:0000256" key="8">
    <source>
        <dbReference type="ARBA" id="ARBA00022741"/>
    </source>
</evidence>
<dbReference type="SMART" id="SM00086">
    <property type="entry name" value="PAC"/>
    <property type="match status" value="1"/>
</dbReference>
<dbReference type="SUPFAM" id="SSF47226">
    <property type="entry name" value="Histidine-containing phosphotransfer domain, HPT domain"/>
    <property type="match status" value="1"/>
</dbReference>
<feature type="coiled-coil region" evidence="16">
    <location>
        <begin position="509"/>
        <end position="536"/>
    </location>
</feature>
<dbReference type="PROSITE" id="PS50113">
    <property type="entry name" value="PAC"/>
    <property type="match status" value="1"/>
</dbReference>
<proteinExistence type="predicted"/>
<sequence>MPDSLPANARFGPPFQEPTAAERALTLLKQCHKLVRHEKSEVVMLSRACDLLVEEGGYRFAWCGLVADDADRTITPVAHARLDAERLQAFRRIWLETGSRQEPARAAIRSNATATLNNLLEDPLAGVWREQAEDHGYAAALAVPFKDGEHLFGVLNLYAADPWAFEPAEIELISELADALAFGVLAAHESKRRRKAERELSLHRQLLEEQVAKRTRVLNTVAAIAQRLLFHGGWRQNVDAVLADLGRAANVSRAYIFRTLGLEGELFGWIHEWCAPGILPEMDPDDDQDVDPERFGLSRWRQRLAKGEHLSGRTRDFAKPERDFLSERGILSIAVMPILVHERLWGVLGFEDSRRERTWSSGEIDAMQLAANTLDAAIRKDRLMEEKRADESLIRKLSAAVEQSPNIVLITDAEGRIEYVNPRFTQITGYPAHETLGGTPLILQDQSRSERDCDLMWQTLHEGLAWREEIQSQRKDGSLYWVQASLSPLVDGEGRVTHFVCIQEDVTHRKESELRLREAFDKLAKSENRMQAILDNMPSLVCLKDRAGRYLLANRLFSETFGLDPKRIIGRGDMELFPEDVAQGFIESDRTVLQRGVQADVDMIIPLAGDKRIFHTVRFPVVADESGHFSICGIATDITERRIAQARLLRSKQAQDILNGLLFSAMETTSFLRDFIREALTRILSAPWFMPEGKGAIYLFGAAENGGDVVCQIGLPEEGNEERVGKALLETAWGVQTPGIVFIRAHDWPGGAIPGVPEQWGYYSAPLSPGGLIKGVIQIFLPPTHTCNKDEEDFLATVRNTLASIVEKKIVDRQLILAKEKAESASHAKSTFLANMSHEVRTPMNGVIGMLALLSKTRMNPIQKQYLSIALQSAELQLNVINDILDFSKIEAGRLVLEQIPFDPRELVDNVGAMLSGAAHGKGLELMIHFSWRIPSELIGDPVRLRQVLINLTGNAIKFTLNGEVVIRADLVRETDDKARICFYVLDTGIGISDQARDRLFQPFVQADDSTTRRFGGTGLGLVIARQIVEAMGGVIGLSSQPEGGSLFWFEVEFSRPPGALSVSPPALCCKKVLVIDDCLTNRMIFQNYFQSWQVGCDGASSGEEGLAMVRSASDSPDGAYDVVIVDMRMSGLDGLQVARRMREEGSIPRPKVMLLSCGIHLEESVLSEAGVGAFVMKPVGPRRLARALELLFKPESAGGGETPDAATNRPEGRLLGKVLLVEDTFVNQQVAASMLKQMGFEVEIARDGEEGVARAMAGRPDLILMDMQMPGMDGLEATRRIREWETRLGTGEPMPIIAMTANALSGDRERCLESGMNDYLAKPVLWDALLNKLSQWLPHWELEEPPPAPEVRSEIEETGGPALDPDVLERFWMAMKEVPGTFTLVIEEFLASTPGLLERIERAGVKNEDEVVRGAAHALKSNSATVGAMALSELCAVIEKAARVGDTLPAVRLHSAAVYAFQSAVPELTQALAREAEGSCVRGTGILN</sequence>
<dbReference type="InterPro" id="IPR001610">
    <property type="entry name" value="PAC"/>
</dbReference>
<keyword evidence="13" id="KW-0472">Membrane</keyword>
<evidence type="ECO:0000256" key="14">
    <source>
        <dbReference type="PROSITE-ProRule" id="PRU00110"/>
    </source>
</evidence>
<dbReference type="NCBIfam" id="TIGR00229">
    <property type="entry name" value="sensory_box"/>
    <property type="match status" value="2"/>
</dbReference>
<dbReference type="SMART" id="SM00387">
    <property type="entry name" value="HATPase_c"/>
    <property type="match status" value="1"/>
</dbReference>
<dbReference type="Pfam" id="PF13185">
    <property type="entry name" value="GAF_2"/>
    <property type="match status" value="1"/>
</dbReference>
<dbReference type="Gene3D" id="1.10.287.130">
    <property type="match status" value="1"/>
</dbReference>
<feature type="domain" description="Histidine kinase" evidence="17">
    <location>
        <begin position="835"/>
        <end position="1056"/>
    </location>
</feature>
<dbReference type="SUPFAM" id="SSF52172">
    <property type="entry name" value="CheY-like"/>
    <property type="match status" value="2"/>
</dbReference>
<evidence type="ECO:0000259" key="20">
    <source>
        <dbReference type="PROSITE" id="PS50113"/>
    </source>
</evidence>
<dbReference type="Pfam" id="PF00072">
    <property type="entry name" value="Response_reg"/>
    <property type="match status" value="2"/>
</dbReference>
<evidence type="ECO:0000256" key="12">
    <source>
        <dbReference type="ARBA" id="ARBA00023012"/>
    </source>
</evidence>
<dbReference type="SUPFAM" id="SSF47384">
    <property type="entry name" value="Homodimeric domain of signal transducing histidine kinase"/>
    <property type="match status" value="1"/>
</dbReference>
<feature type="domain" description="Response regulatory" evidence="18">
    <location>
        <begin position="1072"/>
        <end position="1193"/>
    </location>
</feature>
<dbReference type="SMART" id="SM00388">
    <property type="entry name" value="HisKA"/>
    <property type="match status" value="1"/>
</dbReference>
<dbReference type="InterPro" id="IPR000014">
    <property type="entry name" value="PAS"/>
</dbReference>
<dbReference type="InterPro" id="IPR035965">
    <property type="entry name" value="PAS-like_dom_sf"/>
</dbReference>
<dbReference type="SUPFAM" id="SSF55785">
    <property type="entry name" value="PYP-like sensor domain (PAS domain)"/>
    <property type="match status" value="2"/>
</dbReference>
<dbReference type="PANTHER" id="PTHR45339:SF1">
    <property type="entry name" value="HYBRID SIGNAL TRANSDUCTION HISTIDINE KINASE J"/>
    <property type="match status" value="1"/>
</dbReference>
<dbReference type="Pfam" id="PF02518">
    <property type="entry name" value="HATPase_c"/>
    <property type="match status" value="1"/>
</dbReference>
<feature type="domain" description="Response regulatory" evidence="18">
    <location>
        <begin position="1218"/>
        <end position="1338"/>
    </location>
</feature>
<dbReference type="InterPro" id="IPR000700">
    <property type="entry name" value="PAS-assoc_C"/>
</dbReference>
<dbReference type="InterPro" id="IPR003661">
    <property type="entry name" value="HisK_dim/P_dom"/>
</dbReference>
<keyword evidence="4" id="KW-1003">Cell membrane</keyword>
<dbReference type="SMART" id="SM00073">
    <property type="entry name" value="HPT"/>
    <property type="match status" value="1"/>
</dbReference>
<dbReference type="PRINTS" id="PR00344">
    <property type="entry name" value="BCTRLSENSOR"/>
</dbReference>
<dbReference type="CDD" id="cd00130">
    <property type="entry name" value="PAS"/>
    <property type="match status" value="2"/>
</dbReference>
<gene>
    <name evidence="22" type="primary">rcsC_67</name>
    <name evidence="22" type="ORF">SIID45300_02303</name>
</gene>
<evidence type="ECO:0000256" key="5">
    <source>
        <dbReference type="ARBA" id="ARBA00022553"/>
    </source>
</evidence>
<feature type="modified residue" description="Phosphohistidine" evidence="14">
    <location>
        <position position="1418"/>
    </location>
</feature>
<dbReference type="EC" id="2.7.13.3" evidence="3"/>
<dbReference type="Pfam" id="PF01627">
    <property type="entry name" value="Hpt"/>
    <property type="match status" value="1"/>
</dbReference>
<keyword evidence="9 22" id="KW-0418">Kinase</keyword>
<dbReference type="Pfam" id="PF00512">
    <property type="entry name" value="HisKA"/>
    <property type="match status" value="1"/>
</dbReference>
<dbReference type="SMART" id="SM00065">
    <property type="entry name" value="GAF"/>
    <property type="match status" value="2"/>
</dbReference>
<comment type="subcellular location">
    <subcellularLocation>
        <location evidence="2">Cell membrane</location>
        <topology evidence="2">Multi-pass membrane protein</topology>
    </subcellularLocation>
</comment>
<evidence type="ECO:0000313" key="22">
    <source>
        <dbReference type="EMBL" id="GAB0057968.1"/>
    </source>
</evidence>
<keyword evidence="8" id="KW-0547">Nucleotide-binding</keyword>
<reference evidence="22 23" key="1">
    <citation type="submission" date="2024-05" db="EMBL/GenBank/DDBJ databases">
        <authorList>
            <consortium name="Candidatus Magnetaquicoccaceae bacterium FCR-1 genome sequencing consortium"/>
            <person name="Shimoshige H."/>
            <person name="Shimamura S."/>
            <person name="Taoka A."/>
            <person name="Kobayashi H."/>
            <person name="Maekawa T."/>
        </authorList>
    </citation>
    <scope>NUCLEOTIDE SEQUENCE [LARGE SCALE GENOMIC DNA]</scope>
    <source>
        <strain evidence="22 23">FCR-1</strain>
    </source>
</reference>
<dbReference type="Pfam" id="PF08448">
    <property type="entry name" value="PAS_4"/>
    <property type="match status" value="1"/>
</dbReference>
<dbReference type="InterPro" id="IPR036890">
    <property type="entry name" value="HATPase_C_sf"/>
</dbReference>
<protein>
    <recommendedName>
        <fullName evidence="3">histidine kinase</fullName>
        <ecNumber evidence="3">2.7.13.3</ecNumber>
    </recommendedName>
</protein>
<dbReference type="GO" id="GO:0004673">
    <property type="term" value="F:protein histidine kinase activity"/>
    <property type="evidence" value="ECO:0007669"/>
    <property type="project" value="UniProtKB-EC"/>
</dbReference>
<evidence type="ECO:0000259" key="19">
    <source>
        <dbReference type="PROSITE" id="PS50112"/>
    </source>
</evidence>
<keyword evidence="11" id="KW-1133">Transmembrane helix</keyword>
<keyword evidence="6 22" id="KW-0808">Transferase</keyword>
<dbReference type="Gene3D" id="3.30.565.10">
    <property type="entry name" value="Histidine kinase-like ATPase, C-terminal domain"/>
    <property type="match status" value="1"/>
</dbReference>
<dbReference type="InterPro" id="IPR003594">
    <property type="entry name" value="HATPase_dom"/>
</dbReference>
<dbReference type="SUPFAM" id="SSF55781">
    <property type="entry name" value="GAF domain-like"/>
    <property type="match status" value="2"/>
</dbReference>